<evidence type="ECO:0000313" key="3">
    <source>
        <dbReference type="Proteomes" id="UP001149090"/>
    </source>
</evidence>
<organism evidence="2 3">
    <name type="scientific">Anaeramoeba ignava</name>
    <name type="common">Anaerobic marine amoeba</name>
    <dbReference type="NCBI Taxonomy" id="1746090"/>
    <lineage>
        <taxon>Eukaryota</taxon>
        <taxon>Metamonada</taxon>
        <taxon>Anaeramoebidae</taxon>
        <taxon>Anaeramoeba</taxon>
    </lineage>
</organism>
<dbReference type="OrthoDB" id="2376984at2759"/>
<name>A0A9Q0M0E4_ANAIG</name>
<dbReference type="GO" id="GO:0038023">
    <property type="term" value="F:signaling receptor activity"/>
    <property type="evidence" value="ECO:0007669"/>
    <property type="project" value="InterPro"/>
</dbReference>
<feature type="transmembrane region" description="Helical" evidence="1">
    <location>
        <begin position="641"/>
        <end position="662"/>
    </location>
</feature>
<sequence>MELLQAPQQSYATEYFKHSNFELKALDKYGNPVSGKTAVFYLYSYPTYVAQEILDAFLTWGSESVQVNNAITNGRQFFGIQTESTTDSNAEYLLVIQNASSSTITLNEPWDYVPQLVLLDSKYNEIDLQRVKLKTYIEGLNEDEYIITFDCGDEHTSESPTNDCYSYSYTSSSVMYFYNFQIIEFSSPNPCFQIYFVFAEGEPYELYSGLSEVYCIENYITSVTALSDVSAYTTVDTYTQSASILQTETLLGTAIQGLEPNVDVVDKPPGFADCTFQWQYFATDSLGQSYLWIELFDGCVTGRYSFIASLGGVNASTLFYIDLTDQAKYIEIVQYENNTSVDAIVGEFIPQSFEVVVKIYTLAALNGKSVTAFISGYNNSSSENVCSDEATVPDYTNVTLDAYHATEITTSNQFLLLFQYYGTESSVGTAVFNLLKFTSGKSGFYCVKFKVEDIVTSSGIVMNVINNVTEVAIVKQPSNKVKTGHRFDQQPLIKIYDNGIGLANRSITVGFYHECIGASITYNDNPITDPNGEYQFWDLTISGTGGTCQLVFISQGIASDPSSKFNIIGLSEPSFQYIGKWKSIIALTVLAFVPLFFFNEANTSTWFLVVGLLACAIPEFFGYVALEKLSFQQNQDGENSYLRLITSMFIICINILVILFAWNMVEGFMKKKNWQFYDKKKLASQKFVKYLLQKNEDMVFSAELPDVDLYDSPNESNSEIELDNFGNKVKKEKEYITHKKTIEIKNEVMDSFSDMMLSSRNRFISWIMPKQKTAHSKFEPSFSFFYPQRLILAACLTILLLIYFLAGAFLLVEWFVFYLKKWREDILGYQSRIDYIIALINESILETVTQSSSLNPAKINYIPDSIETIFKASQTQVDRLISIVKFSGRFTGIMLFLIFLFVWWLIFRLYRRRIMWLRQGVRFTKRKPNTGKATSFPGLTAATFIYGFVALWVITTAIIIVLLFFPFFNVLWFVFRWIFYTFMIGFFVMKMWEFFLLLFINRNSVTKLRCFSTAEFIWTFLNFVYGVAFASARIFRVLYFTLFHFIRVDLDTLHNISFLKRAYRSYVGMIYMDHIHNNPIRLCFGNMLERKNLKKSIAKLDLANKSSDFSPEFPNDKPKNNQDFVEEKQDLILQQKVKSRFLFLITISRNKNLINSRQRNLQISQKN</sequence>
<dbReference type="Proteomes" id="UP001149090">
    <property type="component" value="Unassembled WGS sequence"/>
</dbReference>
<feature type="transmembrane region" description="Helical" evidence="1">
    <location>
        <begin position="790"/>
        <end position="817"/>
    </location>
</feature>
<evidence type="ECO:0000256" key="1">
    <source>
        <dbReference type="SAM" id="Phobius"/>
    </source>
</evidence>
<dbReference type="InterPro" id="IPR026612">
    <property type="entry name" value="STRA6-like"/>
</dbReference>
<dbReference type="EMBL" id="JAPDFW010000006">
    <property type="protein sequence ID" value="KAJ5080615.1"/>
    <property type="molecule type" value="Genomic_DNA"/>
</dbReference>
<feature type="transmembrane region" description="Helical" evidence="1">
    <location>
        <begin position="977"/>
        <end position="1000"/>
    </location>
</feature>
<dbReference type="Pfam" id="PF14752">
    <property type="entry name" value="RBP_receptor"/>
    <property type="match status" value="1"/>
</dbReference>
<feature type="transmembrane region" description="Helical" evidence="1">
    <location>
        <begin position="936"/>
        <end position="965"/>
    </location>
</feature>
<protein>
    <submittedName>
        <fullName evidence="2">Uncharacterized protein</fullName>
    </submittedName>
</protein>
<evidence type="ECO:0000313" key="2">
    <source>
        <dbReference type="EMBL" id="KAJ5080615.1"/>
    </source>
</evidence>
<comment type="caution">
    <text evidence="2">The sequence shown here is derived from an EMBL/GenBank/DDBJ whole genome shotgun (WGS) entry which is preliminary data.</text>
</comment>
<accession>A0A9Q0M0E4</accession>
<reference evidence="2" key="1">
    <citation type="submission" date="2022-10" db="EMBL/GenBank/DDBJ databases">
        <title>Novel sulphate-reducing endosymbionts in the free-living metamonad Anaeramoeba.</title>
        <authorList>
            <person name="Jerlstrom-Hultqvist J."/>
            <person name="Cepicka I."/>
            <person name="Gallot-Lavallee L."/>
            <person name="Salas-Leiva D."/>
            <person name="Curtis B.A."/>
            <person name="Zahonova K."/>
            <person name="Pipaliya S."/>
            <person name="Dacks J."/>
            <person name="Roger A.J."/>
        </authorList>
    </citation>
    <scope>NUCLEOTIDE SEQUENCE</scope>
    <source>
        <strain evidence="2">BMAN</strain>
    </source>
</reference>
<keyword evidence="3" id="KW-1185">Reference proteome</keyword>
<feature type="transmembrane region" description="Helical" evidence="1">
    <location>
        <begin position="890"/>
        <end position="910"/>
    </location>
</feature>
<keyword evidence="1" id="KW-0472">Membrane</keyword>
<keyword evidence="1" id="KW-0812">Transmembrane</keyword>
<gene>
    <name evidence="2" type="ORF">M0811_13931</name>
</gene>
<feature type="transmembrane region" description="Helical" evidence="1">
    <location>
        <begin position="605"/>
        <end position="626"/>
    </location>
</feature>
<dbReference type="AlphaFoldDB" id="A0A9Q0M0E4"/>
<proteinExistence type="predicted"/>
<feature type="transmembrane region" description="Helical" evidence="1">
    <location>
        <begin position="581"/>
        <end position="598"/>
    </location>
</feature>
<feature type="transmembrane region" description="Helical" evidence="1">
    <location>
        <begin position="1020"/>
        <end position="1046"/>
    </location>
</feature>
<keyword evidence="1" id="KW-1133">Transmembrane helix</keyword>